<dbReference type="SUPFAM" id="SSF51230">
    <property type="entry name" value="Single hybrid motif"/>
    <property type="match status" value="1"/>
</dbReference>
<dbReference type="InterPro" id="IPR050709">
    <property type="entry name" value="Biotin_Carboxyl_Carrier/Decarb"/>
</dbReference>
<reference evidence="3 4" key="1">
    <citation type="journal article" date="2009" name="Stand. Genomic Sci.">
        <title>Complete genome sequence of Pedobacter heparinus type strain (HIM 762-3).</title>
        <authorList>
            <person name="Han C."/>
            <person name="Spring S."/>
            <person name="Lapidus A."/>
            <person name="Del Rio T.G."/>
            <person name="Tice H."/>
            <person name="Copeland A."/>
            <person name="Cheng J.F."/>
            <person name="Lucas S."/>
            <person name="Chen F."/>
            <person name="Nolan M."/>
            <person name="Bruce D."/>
            <person name="Goodwin L."/>
            <person name="Pitluck S."/>
            <person name="Ivanova N."/>
            <person name="Mavromatis K."/>
            <person name="Mikhailova N."/>
            <person name="Pati A."/>
            <person name="Chen A."/>
            <person name="Palaniappan K."/>
            <person name="Land M."/>
            <person name="Hauser L."/>
            <person name="Chang Y.J."/>
            <person name="Jeffries C.C."/>
            <person name="Saunders E."/>
            <person name="Chertkov O."/>
            <person name="Brettin T."/>
            <person name="Goker M."/>
            <person name="Rohde M."/>
            <person name="Bristow J."/>
            <person name="Eisen J.A."/>
            <person name="Markowitz V."/>
            <person name="Hugenholtz P."/>
            <person name="Kyrpides N.C."/>
            <person name="Klenk H.P."/>
            <person name="Detter J.C."/>
        </authorList>
    </citation>
    <scope>NUCLEOTIDE SEQUENCE [LARGE SCALE GENOMIC DNA]</scope>
    <source>
        <strain evidence="4">ATCC 13125 / DSM 2366 / CIP 104194 / JCM 7457 / NBRC 12017 / NCIMB 9290 / NRRL B-14731 / HIM 762-3</strain>
    </source>
</reference>
<dbReference type="PROSITE" id="PS00188">
    <property type="entry name" value="BIOTIN"/>
    <property type="match status" value="1"/>
</dbReference>
<dbReference type="InterPro" id="IPR001882">
    <property type="entry name" value="Biotin_BS"/>
</dbReference>
<dbReference type="InterPro" id="IPR011053">
    <property type="entry name" value="Single_hybrid_motif"/>
</dbReference>
<name>C6XWG5_PEDHD</name>
<evidence type="ECO:0000313" key="4">
    <source>
        <dbReference type="Proteomes" id="UP000000852"/>
    </source>
</evidence>
<dbReference type="PROSITE" id="PS50968">
    <property type="entry name" value="BIOTINYL_LIPOYL"/>
    <property type="match status" value="1"/>
</dbReference>
<dbReference type="eggNOG" id="COG4770">
    <property type="taxonomic scope" value="Bacteria"/>
</dbReference>
<organism evidence="3 4">
    <name type="scientific">Pedobacter heparinus (strain ATCC 13125 / DSM 2366 / CIP 104194 / JCM 7457 / NBRC 12017 / NCIMB 9290 / NRRL B-14731 / HIM 762-3)</name>
    <dbReference type="NCBI Taxonomy" id="485917"/>
    <lineage>
        <taxon>Bacteria</taxon>
        <taxon>Pseudomonadati</taxon>
        <taxon>Bacteroidota</taxon>
        <taxon>Sphingobacteriia</taxon>
        <taxon>Sphingobacteriales</taxon>
        <taxon>Sphingobacteriaceae</taxon>
        <taxon>Pedobacter</taxon>
    </lineage>
</organism>
<dbReference type="PANTHER" id="PTHR45266">
    <property type="entry name" value="OXALOACETATE DECARBOXYLASE ALPHA CHAIN"/>
    <property type="match status" value="1"/>
</dbReference>
<keyword evidence="4" id="KW-1185">Reference proteome</keyword>
<gene>
    <name evidence="3" type="ordered locus">Phep_4063</name>
</gene>
<dbReference type="OrthoDB" id="9812676at2"/>
<dbReference type="CDD" id="cd06850">
    <property type="entry name" value="biotinyl_domain"/>
    <property type="match status" value="1"/>
</dbReference>
<proteinExistence type="predicted"/>
<accession>C6XWG5</accession>
<dbReference type="HOGENOM" id="CLU_016733_5_1_10"/>
<keyword evidence="1" id="KW-0092">Biotin</keyword>
<sequence>MKVKVNDHYDFDIELAPKEFKANGQVIALDPAKISENYVHVIYQNRSYNIELVSADRAEKSSVIKVNGALYHIAIQDEYAPLLKQLGLDTAMAGKVQDVKAPMPGLVLNVMVEEGQEVNKGDNLLVLEAMKMENIIKSPAGGTVKKVLTSKGVKVEKNEVLIRFS</sequence>
<dbReference type="AlphaFoldDB" id="C6XWG5"/>
<dbReference type="FunFam" id="2.40.50.100:FF:000003">
    <property type="entry name" value="Acetyl-CoA carboxylase biotin carboxyl carrier protein"/>
    <property type="match status" value="1"/>
</dbReference>
<dbReference type="RefSeq" id="WP_015809862.1">
    <property type="nucleotide sequence ID" value="NC_013061.1"/>
</dbReference>
<dbReference type="Pfam" id="PF00364">
    <property type="entry name" value="Biotin_lipoyl"/>
    <property type="match status" value="1"/>
</dbReference>
<dbReference type="InterPro" id="IPR000089">
    <property type="entry name" value="Biotin_lipoyl"/>
</dbReference>
<feature type="domain" description="Lipoyl-binding" evidence="2">
    <location>
        <begin position="96"/>
        <end position="165"/>
    </location>
</feature>
<evidence type="ECO:0000256" key="1">
    <source>
        <dbReference type="ARBA" id="ARBA00023267"/>
    </source>
</evidence>
<dbReference type="PANTHER" id="PTHR45266:SF3">
    <property type="entry name" value="OXALOACETATE DECARBOXYLASE ALPHA CHAIN"/>
    <property type="match status" value="1"/>
</dbReference>
<evidence type="ECO:0000259" key="2">
    <source>
        <dbReference type="PROSITE" id="PS50968"/>
    </source>
</evidence>
<dbReference type="STRING" id="485917.Phep_4063"/>
<protein>
    <submittedName>
        <fullName evidence="3">Biotin/lipoyl attachment domain-containing protein</fullName>
    </submittedName>
</protein>
<dbReference type="EMBL" id="CP001681">
    <property type="protein sequence ID" value="ACU06254.1"/>
    <property type="molecule type" value="Genomic_DNA"/>
</dbReference>
<dbReference type="Proteomes" id="UP000000852">
    <property type="component" value="Chromosome"/>
</dbReference>
<dbReference type="Gene3D" id="2.40.50.100">
    <property type="match status" value="1"/>
</dbReference>
<dbReference type="KEGG" id="phe:Phep_4063"/>
<evidence type="ECO:0000313" key="3">
    <source>
        <dbReference type="EMBL" id="ACU06254.1"/>
    </source>
</evidence>